<dbReference type="EMBL" id="JAMFTS010000004">
    <property type="protein sequence ID" value="KAJ4760412.1"/>
    <property type="molecule type" value="Genomic_DNA"/>
</dbReference>
<dbReference type="InterPro" id="IPR000863">
    <property type="entry name" value="Sulfotransferase_dom"/>
</dbReference>
<sequence length="331" mass="38334">MEVVEESKLRPRPSLTAVPIIEETDSKYKELILTLPKEEKAKPFALLKYQGFWYSEPHFPGVLAMHEVFKTRSDDVIVASSLKSGTTWLKALTFTIMHRDKYTFSSHPLLKLNPHDCVPILEHHYGTRDEKYLEMLPSPRVLGTHLPYSMLPDSIQTSNCPIVYICREPKDVFVSFFHMVTKFEWMDKPSSFTESFELFCKGQVPYGPVWEHVLEFYTKSLCSSEKVLLLRYEEMLKDPMNSVLRIANFIGCPFTEEEMKNGLVETIVEFCSFNKLKNLDVNEKRVGDVLNNSALFRKAAVGDWQNYMTTEMANKLDEITKKKLCDSSFSY</sequence>
<organism evidence="5 6">
    <name type="scientific">Rhynchospora pubera</name>
    <dbReference type="NCBI Taxonomy" id="906938"/>
    <lineage>
        <taxon>Eukaryota</taxon>
        <taxon>Viridiplantae</taxon>
        <taxon>Streptophyta</taxon>
        <taxon>Embryophyta</taxon>
        <taxon>Tracheophyta</taxon>
        <taxon>Spermatophyta</taxon>
        <taxon>Magnoliopsida</taxon>
        <taxon>Liliopsida</taxon>
        <taxon>Poales</taxon>
        <taxon>Cyperaceae</taxon>
        <taxon>Cyperoideae</taxon>
        <taxon>Rhynchosporeae</taxon>
        <taxon>Rhynchospora</taxon>
    </lineage>
</organism>
<dbReference type="EC" id="2.8.2.-" evidence="3"/>
<reference evidence="5" key="1">
    <citation type="submission" date="2022-08" db="EMBL/GenBank/DDBJ databases">
        <authorList>
            <person name="Marques A."/>
        </authorList>
    </citation>
    <scope>NUCLEOTIDE SEQUENCE</scope>
    <source>
        <strain evidence="5">RhyPub2mFocal</strain>
        <tissue evidence="5">Leaves</tissue>
    </source>
</reference>
<protein>
    <recommendedName>
        <fullName evidence="3">Sulfotransferase</fullName>
        <ecNumber evidence="3">2.8.2.-</ecNumber>
    </recommendedName>
</protein>
<dbReference type="AlphaFoldDB" id="A0AAV8D1Z8"/>
<dbReference type="Proteomes" id="UP001140206">
    <property type="component" value="Chromosome 4"/>
</dbReference>
<name>A0AAV8D1Z8_9POAL</name>
<keyword evidence="2 3" id="KW-0808">Transferase</keyword>
<proteinExistence type="inferred from homology"/>
<dbReference type="Gene3D" id="3.40.50.300">
    <property type="entry name" value="P-loop containing nucleotide triphosphate hydrolases"/>
    <property type="match status" value="1"/>
</dbReference>
<evidence type="ECO:0000259" key="4">
    <source>
        <dbReference type="Pfam" id="PF00685"/>
    </source>
</evidence>
<evidence type="ECO:0000256" key="3">
    <source>
        <dbReference type="RuleBase" id="RU361155"/>
    </source>
</evidence>
<evidence type="ECO:0000313" key="6">
    <source>
        <dbReference type="Proteomes" id="UP001140206"/>
    </source>
</evidence>
<dbReference type="PANTHER" id="PTHR11783">
    <property type="entry name" value="SULFOTRANSFERASE SULT"/>
    <property type="match status" value="1"/>
</dbReference>
<dbReference type="GO" id="GO:0008146">
    <property type="term" value="F:sulfotransferase activity"/>
    <property type="evidence" value="ECO:0007669"/>
    <property type="project" value="InterPro"/>
</dbReference>
<dbReference type="SUPFAM" id="SSF52540">
    <property type="entry name" value="P-loop containing nucleoside triphosphate hydrolases"/>
    <property type="match status" value="1"/>
</dbReference>
<comment type="caution">
    <text evidence="5">The sequence shown here is derived from an EMBL/GenBank/DDBJ whole genome shotgun (WGS) entry which is preliminary data.</text>
</comment>
<evidence type="ECO:0000256" key="2">
    <source>
        <dbReference type="ARBA" id="ARBA00022679"/>
    </source>
</evidence>
<keyword evidence="6" id="KW-1185">Reference proteome</keyword>
<dbReference type="Pfam" id="PF00685">
    <property type="entry name" value="Sulfotransfer_1"/>
    <property type="match status" value="1"/>
</dbReference>
<dbReference type="InterPro" id="IPR027417">
    <property type="entry name" value="P-loop_NTPase"/>
</dbReference>
<accession>A0AAV8D1Z8</accession>
<gene>
    <name evidence="5" type="ORF">LUZ62_070787</name>
</gene>
<feature type="domain" description="Sulfotransferase" evidence="4">
    <location>
        <begin position="74"/>
        <end position="326"/>
    </location>
</feature>
<evidence type="ECO:0000256" key="1">
    <source>
        <dbReference type="ARBA" id="ARBA00005771"/>
    </source>
</evidence>
<evidence type="ECO:0000313" key="5">
    <source>
        <dbReference type="EMBL" id="KAJ4760412.1"/>
    </source>
</evidence>
<comment type="similarity">
    <text evidence="1 3">Belongs to the sulfotransferase 1 family.</text>
</comment>